<protein>
    <submittedName>
        <fullName evidence="2">Uncharacterized protein</fullName>
    </submittedName>
</protein>
<keyword evidence="1" id="KW-0472">Membrane</keyword>
<evidence type="ECO:0000256" key="1">
    <source>
        <dbReference type="SAM" id="Phobius"/>
    </source>
</evidence>
<keyword evidence="1" id="KW-1133">Transmembrane helix</keyword>
<feature type="transmembrane region" description="Helical" evidence="1">
    <location>
        <begin position="299"/>
        <end position="324"/>
    </location>
</feature>
<evidence type="ECO:0000313" key="2">
    <source>
        <dbReference type="EMBL" id="XAM41195.1"/>
    </source>
</evidence>
<gene>
    <name evidence="2" type="ORF">TPELB_15060</name>
</gene>
<sequence length="374" mass="42056">MRKYDQLKNKINETAEDVYDKTNALLEMSDEAKRVSNIASNASNIINSIEKDFKLATKLNNLDVKLLMLATALQCARQYIFSNDKFRITSDQGDKLIKDPLKKIIPKDWKDILLGSVPYDAVIRSDEFKSENTGISGNTHRYRTLGHDPILGWIFGPVNILSDSLTKHDFTTYKVKNMNINGKFSDGTIKGTIEAFDEAFVQATANTYNLPAAIVKQAIHFGADYFTKQGLPVPLVSTVNNDLSKILINKYHIDTYSIMRGATLSTLVNAIIEFIHLLFFDESTDISIDLYKIRSKKIIMYSNTIASTSNVIAVAIATVIGTVTQNGQLVKKSKDYLDIGGILVTIHRIISDTKFINEIKREFLEKEFYNIVMG</sequence>
<reference evidence="2 3" key="1">
    <citation type="submission" date="2024-04" db="EMBL/GenBank/DDBJ databases">
        <title>Isolation and characterization of novel acetogenic strains of the genera Terrisporobacter and Acetoanaerobium.</title>
        <authorList>
            <person name="Boeer T."/>
            <person name="Schueler M.A."/>
            <person name="Lueschen A."/>
            <person name="Eysell L."/>
            <person name="Droege J."/>
            <person name="Heinemann M."/>
            <person name="Engelhardt L."/>
            <person name="Basen M."/>
            <person name="Daniel R."/>
        </authorList>
    </citation>
    <scope>NUCLEOTIDE SEQUENCE [LARGE SCALE GENOMIC DNA]</scope>
    <source>
        <strain evidence="2 3">ELB</strain>
    </source>
</reference>
<dbReference type="EMBL" id="CP154622">
    <property type="protein sequence ID" value="XAM41195.1"/>
    <property type="molecule type" value="Genomic_DNA"/>
</dbReference>
<name>A0ABZ3FBV0_9FIRM</name>
<organism evidence="2 3">
    <name type="scientific">Terrisporobacter petrolearius</name>
    <dbReference type="NCBI Taxonomy" id="1460447"/>
    <lineage>
        <taxon>Bacteria</taxon>
        <taxon>Bacillati</taxon>
        <taxon>Bacillota</taxon>
        <taxon>Clostridia</taxon>
        <taxon>Peptostreptococcales</taxon>
        <taxon>Peptostreptococcaceae</taxon>
        <taxon>Terrisporobacter</taxon>
    </lineage>
</organism>
<proteinExistence type="predicted"/>
<feature type="transmembrane region" description="Helical" evidence="1">
    <location>
        <begin position="258"/>
        <end position="279"/>
    </location>
</feature>
<keyword evidence="3" id="KW-1185">Reference proteome</keyword>
<dbReference type="RefSeq" id="WP_343339151.1">
    <property type="nucleotide sequence ID" value="NZ_CP154622.1"/>
</dbReference>
<keyword evidence="1" id="KW-0812">Transmembrane</keyword>
<dbReference type="Proteomes" id="UP001477947">
    <property type="component" value="Chromosome"/>
</dbReference>
<evidence type="ECO:0000313" key="3">
    <source>
        <dbReference type="Proteomes" id="UP001477947"/>
    </source>
</evidence>
<accession>A0ABZ3FBV0</accession>